<dbReference type="NCBIfam" id="NF040692">
    <property type="entry name" value="recomb_assoc"/>
    <property type="match status" value="2"/>
</dbReference>
<reference evidence="3 4" key="1">
    <citation type="submission" date="2017-09" db="EMBL/GenBank/DDBJ databases">
        <title>Complete genome sequence of Janthinobacterium svalbardensis PAMC 27463.</title>
        <authorList>
            <person name="Cho Y.-J."/>
            <person name="Cho A."/>
            <person name="Kim O.-S."/>
            <person name="Lee J.-I."/>
        </authorList>
    </citation>
    <scope>NUCLEOTIDE SEQUENCE [LARGE SCALE GENOMIC DNA]</scope>
    <source>
        <strain evidence="3 4">PAMC 27463</strain>
    </source>
</reference>
<dbReference type="GO" id="GO:0003677">
    <property type="term" value="F:DNA binding"/>
    <property type="evidence" value="ECO:0007669"/>
    <property type="project" value="InterPro"/>
</dbReference>
<dbReference type="GO" id="GO:0006310">
    <property type="term" value="P:DNA recombination"/>
    <property type="evidence" value="ECO:0007669"/>
    <property type="project" value="UniProtKB-KW"/>
</dbReference>
<organism evidence="3 4">
    <name type="scientific">Janthinobacterium svalbardensis</name>
    <dbReference type="NCBI Taxonomy" id="368607"/>
    <lineage>
        <taxon>Bacteria</taxon>
        <taxon>Pseudomonadati</taxon>
        <taxon>Pseudomonadota</taxon>
        <taxon>Betaproteobacteria</taxon>
        <taxon>Burkholderiales</taxon>
        <taxon>Oxalobacteraceae</taxon>
        <taxon>Janthinobacterium</taxon>
    </lineage>
</organism>
<dbReference type="EMBL" id="CP023422">
    <property type="protein sequence ID" value="ATD61962.1"/>
    <property type="molecule type" value="Genomic_DNA"/>
</dbReference>
<dbReference type="SUPFAM" id="SSF56349">
    <property type="entry name" value="DNA breaking-rejoining enzymes"/>
    <property type="match status" value="1"/>
</dbReference>
<evidence type="ECO:0000313" key="4">
    <source>
        <dbReference type="Proteomes" id="UP000218437"/>
    </source>
</evidence>
<dbReference type="AlphaFoldDB" id="A0A290WYI2"/>
<feature type="coiled-coil region" evidence="2">
    <location>
        <begin position="820"/>
        <end position="847"/>
    </location>
</feature>
<keyword evidence="1" id="KW-0233">DNA recombination</keyword>
<keyword evidence="2" id="KW-0175">Coiled coil</keyword>
<dbReference type="InterPro" id="IPR048061">
    <property type="entry name" value="GmtX-like"/>
</dbReference>
<dbReference type="InterPro" id="IPR011010">
    <property type="entry name" value="DNA_brk_join_enz"/>
</dbReference>
<sequence length="1048" mass="117658">MALMTFEPKKPSKVLEIILTTITSVSRRNKLSAINALCEARFQAGEQDFSISHIGRLCEAENIISARGLYNKGCEAHRDLIGAWAAFAEPMSVDELKQLPEGHPEVVLRKLLAKGSRAHKQRSLRALNDVCRKHHATSSLDFGFGTVGNICEQEGILKRASLKSKDFEDHRNLILAWDAFARPWHVKAGNPILPPKRVQKAHDLELTWVARDHPALADWQALAVEWLKGEKSGLGHRMAAIIAFFDVYLTHPKVPKKPRDMLLRGAQLPDFKETACPGSSASVSYNNCIHEMINWVLLKEFSFVSDDGARVISPAFRNPVSIVRNSGGTYVPSESVRRPLPYGYIEELRHILAAGQHFRDWKFAQQALGADIGEKGAPGRDWFDVTDDMVDRDDPDCVLRVRPRYKNNICENVLQMWSPVRWVAVLVKLIVPMRTAQVRLLDSGEFDMWVFAKGKWSLNSNAEPLVSGGRPRCQGVLRRKINELDGSEQNVLYVNTNKTADIVKDGPDKGLEVEWHTSHTLNEDIYYWLEKLRDWQMKYNPISCTTHWAELDARHIPLKSQQQLSSYPKASFLFRLAEGHEKECHLPITDAVLYSAWCNLLENYQERLAARGELHANGSKVRLVFQDSNGRLSTQFPMHSLRVSLVTAFVLDGAVPFPIMQKLVGHSRLLMTLYYTKPGAVRIKSVLTKAAEKLSAEKEKAVSEFLLNAEYEELVEKAVCNSQATLAASLPEHPASRNAAGWMLLHIGLCLVGGNASELEDNNKVGGCYNGGANLGSESKPLFGPVPGGSRNCIRCRWFVTEPHYLPSLAAHFNTLAYHFDEARNKSMAAEQTLQELKREKARKEVTAVGPSFMEHEALRNAERLWETSIKRFSDLAEDLVACWRLIERCQVLLDTPQGAAQKFLVHGAVGRVRAVFEETESELLQLSGVCENLELYPDLEADKAVIRRSQLLDSALYNEGVSPMFMRLSEREQLLVGNAFLHRLAISANPENPILGKREVIELIDAGKKLSEHLGIDLGETYLATFPNHLNANKVIPITRIVDEVKN</sequence>
<proteinExistence type="predicted"/>
<protein>
    <submittedName>
        <fullName evidence="3">Integrase</fullName>
    </submittedName>
</protein>
<dbReference type="InterPro" id="IPR024965">
    <property type="entry name" value="Putative_integrase"/>
</dbReference>
<name>A0A290WYI2_9BURK</name>
<dbReference type="Proteomes" id="UP000218437">
    <property type="component" value="Chromosome"/>
</dbReference>
<evidence type="ECO:0000256" key="1">
    <source>
        <dbReference type="ARBA" id="ARBA00023172"/>
    </source>
</evidence>
<dbReference type="Gene3D" id="1.10.443.10">
    <property type="entry name" value="Intergrase catalytic core"/>
    <property type="match status" value="1"/>
</dbReference>
<gene>
    <name evidence="3" type="ORF">CNX70_18710</name>
</gene>
<keyword evidence="4" id="KW-1185">Reference proteome</keyword>
<accession>A0A290WYI2</accession>
<evidence type="ECO:0000256" key="2">
    <source>
        <dbReference type="SAM" id="Coils"/>
    </source>
</evidence>
<dbReference type="Pfam" id="PF13009">
    <property type="entry name" value="Integrase_2"/>
    <property type="match status" value="1"/>
</dbReference>
<dbReference type="GO" id="GO:0015074">
    <property type="term" value="P:DNA integration"/>
    <property type="evidence" value="ECO:0007669"/>
    <property type="project" value="InterPro"/>
</dbReference>
<evidence type="ECO:0000313" key="3">
    <source>
        <dbReference type="EMBL" id="ATD61962.1"/>
    </source>
</evidence>
<dbReference type="InterPro" id="IPR013762">
    <property type="entry name" value="Integrase-like_cat_sf"/>
</dbReference>
<dbReference type="KEGG" id="jsv:CNX70_18710"/>